<reference evidence="1" key="1">
    <citation type="submission" date="2016-05" db="EMBL/GenBank/DDBJ databases">
        <authorList>
            <person name="Lavstsen T."/>
            <person name="Jespersen J.S."/>
        </authorList>
    </citation>
    <scope>NUCLEOTIDE SEQUENCE</scope>
    <source>
        <tissue evidence="1">Brain</tissue>
    </source>
</reference>
<protein>
    <submittedName>
        <fullName evidence="1">Uncharacterized protein</fullName>
    </submittedName>
</protein>
<sequence>MRRCQISWRVHSCVTTAGWIRPCTAPIHAATDTEESKDELHPKIFFHLLFLKCHQ</sequence>
<accession>A0A1A8UA17</accession>
<dbReference type="AlphaFoldDB" id="A0A1A8UA17"/>
<name>A0A1A8UA17_NOTFU</name>
<dbReference type="EMBL" id="HAEJ01003715">
    <property type="protein sequence ID" value="SBS44172.1"/>
    <property type="molecule type" value="Transcribed_RNA"/>
</dbReference>
<gene>
    <name evidence="1" type="primary">CR558302.1</name>
</gene>
<reference evidence="1" key="2">
    <citation type="submission" date="2016-06" db="EMBL/GenBank/DDBJ databases">
        <title>The genome of a short-lived fish provides insights into sex chromosome evolution and the genetic control of aging.</title>
        <authorList>
            <person name="Reichwald K."/>
            <person name="Felder M."/>
            <person name="Petzold A."/>
            <person name="Koch P."/>
            <person name="Groth M."/>
            <person name="Platzer M."/>
        </authorList>
    </citation>
    <scope>NUCLEOTIDE SEQUENCE</scope>
    <source>
        <tissue evidence="1">Brain</tissue>
    </source>
</reference>
<proteinExistence type="predicted"/>
<evidence type="ECO:0000313" key="1">
    <source>
        <dbReference type="EMBL" id="SBS44172.1"/>
    </source>
</evidence>
<organism evidence="1">
    <name type="scientific">Nothobranchius furzeri</name>
    <name type="common">Turquoise killifish</name>
    <dbReference type="NCBI Taxonomy" id="105023"/>
    <lineage>
        <taxon>Eukaryota</taxon>
        <taxon>Metazoa</taxon>
        <taxon>Chordata</taxon>
        <taxon>Craniata</taxon>
        <taxon>Vertebrata</taxon>
        <taxon>Euteleostomi</taxon>
        <taxon>Actinopterygii</taxon>
        <taxon>Neopterygii</taxon>
        <taxon>Teleostei</taxon>
        <taxon>Neoteleostei</taxon>
        <taxon>Acanthomorphata</taxon>
        <taxon>Ovalentaria</taxon>
        <taxon>Atherinomorphae</taxon>
        <taxon>Cyprinodontiformes</taxon>
        <taxon>Nothobranchiidae</taxon>
        <taxon>Nothobranchius</taxon>
    </lineage>
</organism>